<keyword evidence="1" id="KW-0812">Transmembrane</keyword>
<reference evidence="2" key="1">
    <citation type="submission" date="2021-06" db="EMBL/GenBank/DDBJ databases">
        <authorList>
            <person name="Kallberg Y."/>
            <person name="Tangrot J."/>
            <person name="Rosling A."/>
        </authorList>
    </citation>
    <scope>NUCLEOTIDE SEQUENCE</scope>
    <source>
        <strain evidence="2">87-6 pot B 2015</strain>
    </source>
</reference>
<dbReference type="EMBL" id="CAJVPP010005574">
    <property type="protein sequence ID" value="CAG8667207.1"/>
    <property type="molecule type" value="Genomic_DNA"/>
</dbReference>
<dbReference type="AlphaFoldDB" id="A0A9N9E903"/>
<dbReference type="Proteomes" id="UP000789375">
    <property type="component" value="Unassembled WGS sequence"/>
</dbReference>
<feature type="transmembrane region" description="Helical" evidence="1">
    <location>
        <begin position="127"/>
        <end position="145"/>
    </location>
</feature>
<sequence>MNNDYSWDERIDDFMSVLHNKSVSTTKIFLKMSLLSTLVILFFLKNDEEKITEQDDIFTQIKVRTKHLISQEIINTEIDEQIRNFQHIKELLLKYLINQKGEPAILITNLVEKCNLFFENLLKSEKIFHIIPFTITFAIVHLTILRESLKLKTSSVDEVKEIISRYQSHFSDSFHQFFTWRMDQITTKTLITNDSSSSSLFTFRANGEVRDTISNKQVNYVAKSSNDQIFLKVFDLIKLRMLNETKVELMKMFLHIFSLVKSFSDYETLRVISWPLNVRSFWVGPYGIDTFPDGSHNLEDNSKLFYNISDDDPGIITKIVVRHYGIIDRVQAYYSNENDQPNNENYRAGKSIGTGTGGTETIISDLDNFSKYIIAIYIKFHHGLLAAIEFIFNDGKTTGILGDIAKEKTTRTVQIGPFGKYNEFRLSGMSGGGGKVIMGKEDFGENAAHIAFHFQYVDSL</sequence>
<dbReference type="SUPFAM" id="SSF51101">
    <property type="entry name" value="Mannose-binding lectins"/>
    <property type="match status" value="1"/>
</dbReference>
<evidence type="ECO:0000256" key="1">
    <source>
        <dbReference type="SAM" id="Phobius"/>
    </source>
</evidence>
<organism evidence="2 3">
    <name type="scientific">Funneliformis mosseae</name>
    <name type="common">Endomycorrhizal fungus</name>
    <name type="synonym">Glomus mosseae</name>
    <dbReference type="NCBI Taxonomy" id="27381"/>
    <lineage>
        <taxon>Eukaryota</taxon>
        <taxon>Fungi</taxon>
        <taxon>Fungi incertae sedis</taxon>
        <taxon>Mucoromycota</taxon>
        <taxon>Glomeromycotina</taxon>
        <taxon>Glomeromycetes</taxon>
        <taxon>Glomerales</taxon>
        <taxon>Glomeraceae</taxon>
        <taxon>Funneliformis</taxon>
    </lineage>
</organism>
<keyword evidence="3" id="KW-1185">Reference proteome</keyword>
<gene>
    <name evidence="2" type="ORF">FMOSSE_LOCUS12229</name>
</gene>
<keyword evidence="1" id="KW-0472">Membrane</keyword>
<keyword evidence="1" id="KW-1133">Transmembrane helix</keyword>
<feature type="transmembrane region" description="Helical" evidence="1">
    <location>
        <begin position="28"/>
        <end position="44"/>
    </location>
</feature>
<comment type="caution">
    <text evidence="2">The sequence shown here is derived from an EMBL/GenBank/DDBJ whole genome shotgun (WGS) entry which is preliminary data.</text>
</comment>
<evidence type="ECO:0000313" key="3">
    <source>
        <dbReference type="Proteomes" id="UP000789375"/>
    </source>
</evidence>
<protein>
    <submittedName>
        <fullName evidence="2">9410_t:CDS:1</fullName>
    </submittedName>
</protein>
<dbReference type="InterPro" id="IPR036404">
    <property type="entry name" value="Jacalin-like_lectin_dom_sf"/>
</dbReference>
<evidence type="ECO:0000313" key="2">
    <source>
        <dbReference type="EMBL" id="CAG8667207.1"/>
    </source>
</evidence>
<proteinExistence type="predicted"/>
<name>A0A9N9E903_FUNMO</name>
<accession>A0A9N9E903</accession>
<dbReference type="Gene3D" id="2.100.10.30">
    <property type="entry name" value="Jacalin-like lectin domain"/>
    <property type="match status" value="1"/>
</dbReference>